<accession>A0ABU2ZQE8</accession>
<evidence type="ECO:0000313" key="2">
    <source>
        <dbReference type="EMBL" id="MDT0594837.1"/>
    </source>
</evidence>
<comment type="caution">
    <text evidence="2">The sequence shown here is derived from an EMBL/GenBank/DDBJ whole genome shotgun (WGS) entry which is preliminary data.</text>
</comment>
<gene>
    <name evidence="2" type="ORF">RM552_08300</name>
</gene>
<dbReference type="InterPro" id="IPR040480">
    <property type="entry name" value="DnaT_DNA_bind"/>
</dbReference>
<keyword evidence="3" id="KW-1185">Reference proteome</keyword>
<evidence type="ECO:0000259" key="1">
    <source>
        <dbReference type="Pfam" id="PF17948"/>
    </source>
</evidence>
<name>A0ABU2ZQE8_9ALTE</name>
<sequence>MNEFELEALKSPLSNVSRVLYCVYLRPQISEGKQQATINNKRILDLINSKKTVISLGRQISSLLKELKGVGLIKLEDNTDFSKSLHNKKVILPLTELPLSLEDPSMHNQYKSMKLDWRPIDKVFDDLCSLVGLIEKTFSAEELGEFIAYWLGRVDTQCTEYQWTQKLVIHLKQRRQRFPLSEQRAQHKTAAGHQYVEPSAGIVFDDNVKLLIEQYKNDI</sequence>
<proteinExistence type="predicted"/>
<dbReference type="Gene3D" id="1.10.8.1180">
    <property type="match status" value="1"/>
</dbReference>
<dbReference type="Proteomes" id="UP001253545">
    <property type="component" value="Unassembled WGS sequence"/>
</dbReference>
<dbReference type="RefSeq" id="WP_311368360.1">
    <property type="nucleotide sequence ID" value="NZ_JAVRHX010000002.1"/>
</dbReference>
<evidence type="ECO:0000313" key="3">
    <source>
        <dbReference type="Proteomes" id="UP001253545"/>
    </source>
</evidence>
<dbReference type="Pfam" id="PF17948">
    <property type="entry name" value="DnaT"/>
    <property type="match status" value="1"/>
</dbReference>
<dbReference type="EMBL" id="JAVRHX010000002">
    <property type="protein sequence ID" value="MDT0594837.1"/>
    <property type="molecule type" value="Genomic_DNA"/>
</dbReference>
<feature type="domain" description="DnaT DNA-binding" evidence="1">
    <location>
        <begin position="112"/>
        <end position="179"/>
    </location>
</feature>
<protein>
    <submittedName>
        <fullName evidence="2">DnaT-like ssDNA-binding domain-containing protein</fullName>
    </submittedName>
</protein>
<organism evidence="2 3">
    <name type="scientific">Glaciecola petra</name>
    <dbReference type="NCBI Taxonomy" id="3075602"/>
    <lineage>
        <taxon>Bacteria</taxon>
        <taxon>Pseudomonadati</taxon>
        <taxon>Pseudomonadota</taxon>
        <taxon>Gammaproteobacteria</taxon>
        <taxon>Alteromonadales</taxon>
        <taxon>Alteromonadaceae</taxon>
        <taxon>Glaciecola</taxon>
    </lineage>
</organism>
<reference evidence="2 3" key="1">
    <citation type="submission" date="2023-09" db="EMBL/GenBank/DDBJ databases">
        <authorList>
            <person name="Rey-Velasco X."/>
        </authorList>
    </citation>
    <scope>NUCLEOTIDE SEQUENCE [LARGE SCALE GENOMIC DNA]</scope>
    <source>
        <strain evidence="2 3">P117</strain>
    </source>
</reference>